<dbReference type="EMBL" id="CADCWD010000053">
    <property type="protein sequence ID" value="CAA9535069.1"/>
    <property type="molecule type" value="Genomic_DNA"/>
</dbReference>
<evidence type="ECO:0008006" key="2">
    <source>
        <dbReference type="Google" id="ProtNLM"/>
    </source>
</evidence>
<gene>
    <name evidence="1" type="ORF">AVDCRST_MAG23-1324</name>
</gene>
<sequence length="151" mass="15665">MRAAFLLLTLGLIGCGEAVKDDHFAQDVKAEREASPPVVPGAVPVRVGELGASFDACGAAGTTRHLDAGETLPVRAAPFETSPEIGRVAAGTQFFICTRSHDQRWMGIVYEDGGTLSPACGVSSPVASRGSYEGPCRSGWISSAFVKLIAG</sequence>
<accession>A0A6J4TXF8</accession>
<organism evidence="1">
    <name type="scientific">uncultured Sphingosinicella sp</name>
    <dbReference type="NCBI Taxonomy" id="478748"/>
    <lineage>
        <taxon>Bacteria</taxon>
        <taxon>Pseudomonadati</taxon>
        <taxon>Pseudomonadota</taxon>
        <taxon>Alphaproteobacteria</taxon>
        <taxon>Sphingomonadales</taxon>
        <taxon>Sphingosinicellaceae</taxon>
        <taxon>Sphingosinicella</taxon>
        <taxon>environmental samples</taxon>
    </lineage>
</organism>
<dbReference type="PROSITE" id="PS51257">
    <property type="entry name" value="PROKAR_LIPOPROTEIN"/>
    <property type="match status" value="1"/>
</dbReference>
<reference evidence="1" key="1">
    <citation type="submission" date="2020-02" db="EMBL/GenBank/DDBJ databases">
        <authorList>
            <person name="Meier V. D."/>
        </authorList>
    </citation>
    <scope>NUCLEOTIDE SEQUENCE</scope>
    <source>
        <strain evidence="1">AVDCRST_MAG23</strain>
    </source>
</reference>
<evidence type="ECO:0000313" key="1">
    <source>
        <dbReference type="EMBL" id="CAA9535069.1"/>
    </source>
</evidence>
<dbReference type="AlphaFoldDB" id="A0A6J4TXF8"/>
<name>A0A6J4TXF8_9SPHN</name>
<proteinExistence type="predicted"/>
<protein>
    <recommendedName>
        <fullName evidence="2">Integron</fullName>
    </recommendedName>
</protein>